<feature type="region of interest" description="Disordered" evidence="4">
    <location>
        <begin position="530"/>
        <end position="551"/>
    </location>
</feature>
<evidence type="ECO:0000259" key="5">
    <source>
        <dbReference type="Pfam" id="PF01494"/>
    </source>
</evidence>
<dbReference type="PANTHER" id="PTHR43004">
    <property type="entry name" value="TRK SYSTEM POTASSIUM UPTAKE PROTEIN"/>
    <property type="match status" value="1"/>
</dbReference>
<evidence type="ECO:0000256" key="2">
    <source>
        <dbReference type="ARBA" id="ARBA00022630"/>
    </source>
</evidence>
<dbReference type="InterPro" id="IPR050641">
    <property type="entry name" value="RIFMO-like"/>
</dbReference>
<dbReference type="EMBL" id="BAAANS010000032">
    <property type="protein sequence ID" value="GAA2107174.1"/>
    <property type="molecule type" value="Genomic_DNA"/>
</dbReference>
<dbReference type="Gene3D" id="3.40.30.120">
    <property type="match status" value="1"/>
</dbReference>
<feature type="domain" description="FAD-binding" evidence="5">
    <location>
        <begin position="6"/>
        <end position="341"/>
    </location>
</feature>
<evidence type="ECO:0000313" key="6">
    <source>
        <dbReference type="EMBL" id="GAA2107174.1"/>
    </source>
</evidence>
<dbReference type="PANTHER" id="PTHR43004:SF19">
    <property type="entry name" value="BINDING MONOOXYGENASE, PUTATIVE (JCVI)-RELATED"/>
    <property type="match status" value="1"/>
</dbReference>
<dbReference type="SUPFAM" id="SSF51905">
    <property type="entry name" value="FAD/NAD(P)-binding domain"/>
    <property type="match status" value="1"/>
</dbReference>
<dbReference type="Pfam" id="PF01494">
    <property type="entry name" value="FAD_binding_3"/>
    <property type="match status" value="1"/>
</dbReference>
<evidence type="ECO:0000256" key="3">
    <source>
        <dbReference type="ARBA" id="ARBA00022827"/>
    </source>
</evidence>
<dbReference type="PRINTS" id="PR00420">
    <property type="entry name" value="RNGMNOXGNASE"/>
</dbReference>
<keyword evidence="7" id="KW-1185">Reference proteome</keyword>
<dbReference type="Proteomes" id="UP001500897">
    <property type="component" value="Unassembled WGS sequence"/>
</dbReference>
<protein>
    <recommendedName>
        <fullName evidence="5">FAD-binding domain-containing protein</fullName>
    </recommendedName>
</protein>
<comment type="cofactor">
    <cofactor evidence="1">
        <name>FAD</name>
        <dbReference type="ChEBI" id="CHEBI:57692"/>
    </cofactor>
</comment>
<gene>
    <name evidence="6" type="ORF">GCM10009759_46000</name>
</gene>
<organism evidence="6 7">
    <name type="scientific">Kitasatospora saccharophila</name>
    <dbReference type="NCBI Taxonomy" id="407973"/>
    <lineage>
        <taxon>Bacteria</taxon>
        <taxon>Bacillati</taxon>
        <taxon>Actinomycetota</taxon>
        <taxon>Actinomycetes</taxon>
        <taxon>Kitasatosporales</taxon>
        <taxon>Streptomycetaceae</taxon>
        <taxon>Kitasatospora</taxon>
    </lineage>
</organism>
<proteinExistence type="predicted"/>
<reference evidence="6 7" key="1">
    <citation type="journal article" date="2019" name="Int. J. Syst. Evol. Microbiol.">
        <title>The Global Catalogue of Microorganisms (GCM) 10K type strain sequencing project: providing services to taxonomists for standard genome sequencing and annotation.</title>
        <authorList>
            <consortium name="The Broad Institute Genomics Platform"/>
            <consortium name="The Broad Institute Genome Sequencing Center for Infectious Disease"/>
            <person name="Wu L."/>
            <person name="Ma J."/>
        </authorList>
    </citation>
    <scope>NUCLEOTIDE SEQUENCE [LARGE SCALE GENOMIC DNA]</scope>
    <source>
        <strain evidence="6 7">JCM 14559</strain>
    </source>
</reference>
<dbReference type="Gene3D" id="3.30.70.2450">
    <property type="match status" value="1"/>
</dbReference>
<evidence type="ECO:0000313" key="7">
    <source>
        <dbReference type="Proteomes" id="UP001500897"/>
    </source>
</evidence>
<dbReference type="InterPro" id="IPR002938">
    <property type="entry name" value="FAD-bd"/>
</dbReference>
<evidence type="ECO:0000256" key="4">
    <source>
        <dbReference type="SAM" id="MobiDB-lite"/>
    </source>
</evidence>
<sequence>MSAAPEVLVAGAGPTGLTTACTLLQHGVPVRLVDRRSCFTPEPKALVLWSGALEALHRLGVADALAERALPLNGASYWSGGRRLAGVRFGGLTGTRFPRPLCVPQPVTEELLYERLLDLGGRVEWGTAVTSVTTADGRAETGLTRADGTAETVSVPWLVGADGTRSTVRESIGVPYGGSSYDREFVLGDGRIDGDLPPDEAQYHLSPDGVLVLVALPDGGHRIFFDLPPGSRTGPPDAAELQQLLDARGRGRWTVRETWWTSRFRVHTKVAARFREGPVLLAGDAAHAHSPAGGQGLNTGVQDGFDAGWKLAAVLRGADPALLDSYDPERRPASARAVRNSERQTRLWLLRPRPARALRDLLLGALARTGALERRIVPELAQLELDLTASPAVRSGTAPGAPVPGRRLGDAPLRPLRGTSATSLHDYLATGRHTVLVAGDGPAAARAAERATAELVRRGLPDLTDVLLLLAPGTAADDPEGPAGPDLAAGTLPGTPPAAGTALACLLRPDGVVAATVALDRPDRVDALLSALPTGRRSTAPAPRGPRCSTD</sequence>
<dbReference type="RefSeq" id="WP_344554469.1">
    <property type="nucleotide sequence ID" value="NZ_BAAANS010000032.1"/>
</dbReference>
<name>A0ABN2X9N2_9ACTN</name>
<keyword evidence="3" id="KW-0274">FAD</keyword>
<accession>A0ABN2X9N2</accession>
<comment type="caution">
    <text evidence="6">The sequence shown here is derived from an EMBL/GenBank/DDBJ whole genome shotgun (WGS) entry which is preliminary data.</text>
</comment>
<dbReference type="InterPro" id="IPR036188">
    <property type="entry name" value="FAD/NAD-bd_sf"/>
</dbReference>
<evidence type="ECO:0000256" key="1">
    <source>
        <dbReference type="ARBA" id="ARBA00001974"/>
    </source>
</evidence>
<keyword evidence="2" id="KW-0285">Flavoprotein</keyword>
<dbReference type="Gene3D" id="3.50.50.60">
    <property type="entry name" value="FAD/NAD(P)-binding domain"/>
    <property type="match status" value="1"/>
</dbReference>